<dbReference type="AlphaFoldDB" id="A0A0F9DB67"/>
<evidence type="ECO:0000313" key="1">
    <source>
        <dbReference type="EMBL" id="KKL58953.1"/>
    </source>
</evidence>
<name>A0A0F9DB67_9ZZZZ</name>
<sequence>MTLYPDNTFSFPKELKAPSDDEWEALLRPDRLDRAQEEAKKRRDALDEDEIRELQVLAKTDTFFLAYSILGYTKLTTKFHGHFCAWLDKTRNQHKVNDEKEETNELAWLYRLTLLARSHFKSTIKTITGSIQSALPDATGKEIYPFNLGTDIRLLLGHEAHAGSQRFLYEITGHFTGNPKLIALFPECVPNPRVQRINKSELELPRSSFWAEPTFDTIGVGGRSQGRHYNLIKLDDIFGDKARDSRVERATLVDWFDNIQSFLVNLKEDHIDVVGTRWSVDDIYAHMMKVYGNKLVRYIRRVEEFNEETGKAEPVFPEHFPAESLDILRKNKRVWAAQYANDPHEGLAEFDLTWKRFFSRTPTYPVTAVTPHGSLRWKLKDLDILILNDPAVTKTPGIVVTGTDKFMNIFVLETIKREMSPMEFVETQFSLVQKYWPRAVCMEEVVFSEVYSHWLRREMLIRNIRFNILPYKPPKDKLKFERVAVLGNYYAAGQIFFHASQEEMIWEFDNFGATMNYHLHDALAQGEQFWRPAVCIKDERERDEFLEERFEEMDPVTGYSN</sequence>
<reference evidence="1" key="1">
    <citation type="journal article" date="2015" name="Nature">
        <title>Complex archaea that bridge the gap between prokaryotes and eukaryotes.</title>
        <authorList>
            <person name="Spang A."/>
            <person name="Saw J.H."/>
            <person name="Jorgensen S.L."/>
            <person name="Zaremba-Niedzwiedzka K."/>
            <person name="Martijn J."/>
            <person name="Lind A.E."/>
            <person name="van Eijk R."/>
            <person name="Schleper C."/>
            <person name="Guy L."/>
            <person name="Ettema T.J."/>
        </authorList>
    </citation>
    <scope>NUCLEOTIDE SEQUENCE</scope>
</reference>
<accession>A0A0F9DB67</accession>
<comment type="caution">
    <text evidence="1">The sequence shown here is derived from an EMBL/GenBank/DDBJ whole genome shotgun (WGS) entry which is preliminary data.</text>
</comment>
<gene>
    <name evidence="1" type="ORF">LCGC14_2220200</name>
</gene>
<dbReference type="EMBL" id="LAZR01029647">
    <property type="protein sequence ID" value="KKL58953.1"/>
    <property type="molecule type" value="Genomic_DNA"/>
</dbReference>
<organism evidence="1">
    <name type="scientific">marine sediment metagenome</name>
    <dbReference type="NCBI Taxonomy" id="412755"/>
    <lineage>
        <taxon>unclassified sequences</taxon>
        <taxon>metagenomes</taxon>
        <taxon>ecological metagenomes</taxon>
    </lineage>
</organism>
<protein>
    <submittedName>
        <fullName evidence="1">Uncharacterized protein</fullName>
    </submittedName>
</protein>
<proteinExistence type="predicted"/>